<sequence>MAAEQLEAAAAMGMKAASGVLSTLLQEEESSEDEVSDETYAVEFRVSEPLGLELEERASSCTLRVRRVLNEGAAARSGKISPGDVLQRVGASEVEGMASLERAMTAARASGDMARVVFARPAKSSRSADALGRRLGRFERALAEERATSDSLREELEATRARLEAALDQRAASEIQRTGERDNLRAERASLLAELADAKQAAQRAALEAEAKAEAMAKNQSAATTRHRLRELELEAALAASEAQLSRAESVAAEAGSAASDEARVLALEDELRGAREALETQRRSASAAVAAVRQASNVETERLRGELVEIAGRLEVAERDARESRAPPPPPPVDPAVERRLEQAEAAARVANKRALDARAALDDLNADRASLATRLKAAQEKATRFETKLRAAEQAANNNHLALTKPSPHHGKSARRPRDQLVDLVGDARKGGPLVSLLRYVDNLGLAAGSLLRGSLLVRVFFVFYILLLHAWTFLLVTAKTYALSMEVDPQDGYANGDFLPPRGTRLRGASVHDV</sequence>
<proteinExistence type="predicted"/>
<keyword evidence="3" id="KW-1133">Transmembrane helix</keyword>
<dbReference type="Gene3D" id="2.30.42.10">
    <property type="match status" value="1"/>
</dbReference>
<dbReference type="Proteomes" id="UP001230188">
    <property type="component" value="Unassembled WGS sequence"/>
</dbReference>
<feature type="domain" description="PDZ" evidence="4">
    <location>
        <begin position="39"/>
        <end position="122"/>
    </location>
</feature>
<dbReference type="InterPro" id="IPR036034">
    <property type="entry name" value="PDZ_sf"/>
</dbReference>
<evidence type="ECO:0000313" key="5">
    <source>
        <dbReference type="EMBL" id="KAJ8606140.1"/>
    </source>
</evidence>
<evidence type="ECO:0000256" key="2">
    <source>
        <dbReference type="SAM" id="MobiDB-lite"/>
    </source>
</evidence>
<dbReference type="PROSITE" id="PS50106">
    <property type="entry name" value="PDZ"/>
    <property type="match status" value="1"/>
</dbReference>
<dbReference type="AlphaFoldDB" id="A0AAD7XNJ8"/>
<dbReference type="SMART" id="SM00228">
    <property type="entry name" value="PDZ"/>
    <property type="match status" value="1"/>
</dbReference>
<reference evidence="5" key="1">
    <citation type="submission" date="2023-01" db="EMBL/GenBank/DDBJ databases">
        <title>Metagenome sequencing of chrysophaentin producing Chrysophaeum taylorii.</title>
        <authorList>
            <person name="Davison J."/>
            <person name="Bewley C."/>
        </authorList>
    </citation>
    <scope>NUCLEOTIDE SEQUENCE</scope>
    <source>
        <strain evidence="5">NIES-1699</strain>
    </source>
</reference>
<name>A0AAD7XNJ8_9STRA</name>
<dbReference type="InterPro" id="IPR001478">
    <property type="entry name" value="PDZ"/>
</dbReference>
<feature type="coiled-coil region" evidence="1">
    <location>
        <begin position="342"/>
        <end position="397"/>
    </location>
</feature>
<feature type="region of interest" description="Disordered" evidence="2">
    <location>
        <begin position="399"/>
        <end position="419"/>
    </location>
</feature>
<accession>A0AAD7XNJ8</accession>
<protein>
    <recommendedName>
        <fullName evidence="4">PDZ domain-containing protein</fullName>
    </recommendedName>
</protein>
<evidence type="ECO:0000313" key="6">
    <source>
        <dbReference type="Proteomes" id="UP001230188"/>
    </source>
</evidence>
<feature type="coiled-coil region" evidence="1">
    <location>
        <begin position="135"/>
        <end position="285"/>
    </location>
</feature>
<evidence type="ECO:0000259" key="4">
    <source>
        <dbReference type="PROSITE" id="PS50106"/>
    </source>
</evidence>
<keyword evidence="1" id="KW-0175">Coiled coil</keyword>
<organism evidence="5 6">
    <name type="scientific">Chrysophaeum taylorii</name>
    <dbReference type="NCBI Taxonomy" id="2483200"/>
    <lineage>
        <taxon>Eukaryota</taxon>
        <taxon>Sar</taxon>
        <taxon>Stramenopiles</taxon>
        <taxon>Ochrophyta</taxon>
        <taxon>Pelagophyceae</taxon>
        <taxon>Pelagomonadales</taxon>
        <taxon>Pelagomonadaceae</taxon>
        <taxon>Chrysophaeum</taxon>
    </lineage>
</organism>
<dbReference type="EMBL" id="JAQMWT010000292">
    <property type="protein sequence ID" value="KAJ8606140.1"/>
    <property type="molecule type" value="Genomic_DNA"/>
</dbReference>
<feature type="transmembrane region" description="Helical" evidence="3">
    <location>
        <begin position="458"/>
        <end position="479"/>
    </location>
</feature>
<comment type="caution">
    <text evidence="5">The sequence shown here is derived from an EMBL/GenBank/DDBJ whole genome shotgun (WGS) entry which is preliminary data.</text>
</comment>
<keyword evidence="3" id="KW-0812">Transmembrane</keyword>
<evidence type="ECO:0000256" key="3">
    <source>
        <dbReference type="SAM" id="Phobius"/>
    </source>
</evidence>
<keyword evidence="3" id="KW-0472">Membrane</keyword>
<keyword evidence="6" id="KW-1185">Reference proteome</keyword>
<dbReference type="SUPFAM" id="SSF50156">
    <property type="entry name" value="PDZ domain-like"/>
    <property type="match status" value="1"/>
</dbReference>
<evidence type="ECO:0000256" key="1">
    <source>
        <dbReference type="SAM" id="Coils"/>
    </source>
</evidence>
<gene>
    <name evidence="5" type="ORF">CTAYLR_010724</name>
</gene>
<dbReference type="Pfam" id="PF00595">
    <property type="entry name" value="PDZ"/>
    <property type="match status" value="1"/>
</dbReference>